<evidence type="ECO:0000256" key="3">
    <source>
        <dbReference type="ARBA" id="ARBA00022806"/>
    </source>
</evidence>
<dbReference type="KEGG" id="tdu:QJT80_11420"/>
<evidence type="ECO:0000256" key="1">
    <source>
        <dbReference type="ARBA" id="ARBA00022741"/>
    </source>
</evidence>
<dbReference type="Pfam" id="PF13361">
    <property type="entry name" value="UvrD_C"/>
    <property type="match status" value="2"/>
</dbReference>
<gene>
    <name evidence="7" type="ORF">QJT80_11420</name>
</gene>
<dbReference type="Pfam" id="PF08378">
    <property type="entry name" value="NERD"/>
    <property type="match status" value="1"/>
</dbReference>
<dbReference type="GO" id="GO:0003677">
    <property type="term" value="F:DNA binding"/>
    <property type="evidence" value="ECO:0007669"/>
    <property type="project" value="InterPro"/>
</dbReference>
<dbReference type="InterPro" id="IPR011528">
    <property type="entry name" value="NERD"/>
</dbReference>
<dbReference type="GO" id="GO:0000725">
    <property type="term" value="P:recombinational repair"/>
    <property type="evidence" value="ECO:0007669"/>
    <property type="project" value="TreeGrafter"/>
</dbReference>
<dbReference type="GO" id="GO:0016787">
    <property type="term" value="F:hydrolase activity"/>
    <property type="evidence" value="ECO:0007669"/>
    <property type="project" value="UniProtKB-KW"/>
</dbReference>
<dbReference type="SUPFAM" id="SSF52540">
    <property type="entry name" value="P-loop containing nucleoside triphosphate hydrolases"/>
    <property type="match status" value="1"/>
</dbReference>
<dbReference type="AlphaFoldDB" id="A0AA95H5V2"/>
<evidence type="ECO:0000256" key="2">
    <source>
        <dbReference type="ARBA" id="ARBA00022801"/>
    </source>
</evidence>
<dbReference type="Gene3D" id="3.40.50.300">
    <property type="entry name" value="P-loop containing nucleotide triphosphate hydrolases"/>
    <property type="match status" value="2"/>
</dbReference>
<dbReference type="GO" id="GO:0005524">
    <property type="term" value="F:ATP binding"/>
    <property type="evidence" value="ECO:0007669"/>
    <property type="project" value="UniProtKB-KW"/>
</dbReference>
<proteinExistence type="predicted"/>
<protein>
    <submittedName>
        <fullName evidence="7">NERD domain-containing protein/DEAD/DEAH box helicase</fullName>
    </submittedName>
</protein>
<keyword evidence="1" id="KW-0547">Nucleotide-binding</keyword>
<dbReference type="PANTHER" id="PTHR11070">
    <property type="entry name" value="UVRD / RECB / PCRA DNA HELICASE FAMILY MEMBER"/>
    <property type="match status" value="1"/>
</dbReference>
<dbReference type="EMBL" id="CP124755">
    <property type="protein sequence ID" value="WGZ90103.1"/>
    <property type="molecule type" value="Genomic_DNA"/>
</dbReference>
<accession>A0AA95H5V2</accession>
<keyword evidence="3 7" id="KW-0347">Helicase</keyword>
<keyword evidence="2" id="KW-0378">Hydrolase</keyword>
<dbReference type="PANTHER" id="PTHR11070:SF45">
    <property type="entry name" value="DNA 3'-5' HELICASE"/>
    <property type="match status" value="1"/>
</dbReference>
<feature type="domain" description="UvrD-like helicase C-terminal" evidence="6">
    <location>
        <begin position="392"/>
        <end position="501"/>
    </location>
</feature>
<sequence>MSSWYDLPVGKRQRYADFVIVHPLRGVLLLEVKDWKLESIKDFSKKEVQLLTSSGLKTVLNPLEQARQCAYQLVQQLETDAQLVQLAGKYQGKLAFPYGFGVVLTHITREQFDRAELGNVLPATKVICKDEMLESTDAEDFQQCLWNMFEYQFQQPLSLPQIDRIRWHLFPEIRITTQQADLFANPAEATQKTPATYAVLPDLLKVMDQQQEQLARSLGTGHRVIHGVAGSGKTLILGFRCLYLAQLLHKPILVLCYNITLAAKLRDLMQAKGIQDRVNVYHFHDWCGELLRHYHVAKPAFDKATYFEDLVEAVIAAVANGEIPRGQYGAIMIDEGHDFKPDWLKLISGMVDPDTDSLLLLYDDAQSIYSANKQLDFSLSSVGINARGRTTVLKLNYRNTHEVFQFTDRFARHYLQIHDSDEDHIPILSAESVGRSGAVPQLKRSDSYAQEVAKIVKWLTQWQQQAQLSWRDVCILYRYAAQGKQLHEALKTAGIPLQWLGSAARKKQFKPEEDCVKLMTLHSSKGLEFPWVIISGLGFMPDAKEDTSVEAKLLYVAMTRSTDKLLLMYHQETEFTQCLSG</sequence>
<dbReference type="Proteomes" id="UP001300672">
    <property type="component" value="Chromosome"/>
</dbReference>
<name>A0AA95H5V2_9GAMM</name>
<dbReference type="Pfam" id="PF13245">
    <property type="entry name" value="AAA_19"/>
    <property type="match status" value="1"/>
</dbReference>
<keyword evidence="4" id="KW-0067">ATP-binding</keyword>
<dbReference type="InterPro" id="IPR027417">
    <property type="entry name" value="P-loop_NTPase"/>
</dbReference>
<reference evidence="7" key="1">
    <citation type="journal article" date="2023" name="Int. J. Mol. Sci.">
        <title>Metagenomics Revealed a New Genus 'Candidatus Thiocaldithrix dubininis' gen. nov., sp. nov. and a New Species 'Candidatus Thiothrix putei' sp. nov. in the Family Thiotrichaceae, Some Members of Which Have Traits of Both Na+- and H+-Motive Energetics.</title>
        <authorList>
            <person name="Ravin N.V."/>
            <person name="Muntyan M.S."/>
            <person name="Smolyakov D.D."/>
            <person name="Rudenko T.S."/>
            <person name="Beletsky A.V."/>
            <person name="Mardanov A.V."/>
            <person name="Grabovich M.Y."/>
        </authorList>
    </citation>
    <scope>NUCLEOTIDE SEQUENCE</scope>
    <source>
        <strain evidence="7">GKL-01</strain>
    </source>
</reference>
<evidence type="ECO:0000259" key="6">
    <source>
        <dbReference type="Pfam" id="PF13361"/>
    </source>
</evidence>
<reference evidence="7" key="2">
    <citation type="submission" date="2023-04" db="EMBL/GenBank/DDBJ databases">
        <authorList>
            <person name="Beletskiy A.V."/>
            <person name="Mardanov A.V."/>
            <person name="Ravin N.V."/>
        </authorList>
    </citation>
    <scope>NUCLEOTIDE SEQUENCE</scope>
    <source>
        <strain evidence="7">GKL-01</strain>
    </source>
</reference>
<evidence type="ECO:0000259" key="5">
    <source>
        <dbReference type="Pfam" id="PF08378"/>
    </source>
</evidence>
<dbReference type="GO" id="GO:0043138">
    <property type="term" value="F:3'-5' DNA helicase activity"/>
    <property type="evidence" value="ECO:0007669"/>
    <property type="project" value="TreeGrafter"/>
</dbReference>
<dbReference type="GO" id="GO:0005829">
    <property type="term" value="C:cytosol"/>
    <property type="evidence" value="ECO:0007669"/>
    <property type="project" value="TreeGrafter"/>
</dbReference>
<feature type="domain" description="NERD" evidence="5">
    <location>
        <begin position="6"/>
        <end position="79"/>
    </location>
</feature>
<organism evidence="7">
    <name type="scientific">Candidatus Thiocaldithrix dubininis</name>
    <dbReference type="NCBI Taxonomy" id="3080823"/>
    <lineage>
        <taxon>Bacteria</taxon>
        <taxon>Pseudomonadati</taxon>
        <taxon>Pseudomonadota</taxon>
        <taxon>Gammaproteobacteria</taxon>
        <taxon>Thiotrichales</taxon>
        <taxon>Thiotrichaceae</taxon>
        <taxon>Candidatus Thiocaldithrix</taxon>
    </lineage>
</organism>
<feature type="domain" description="UvrD-like helicase C-terminal" evidence="6">
    <location>
        <begin position="507"/>
        <end position="571"/>
    </location>
</feature>
<dbReference type="InterPro" id="IPR014017">
    <property type="entry name" value="DNA_helicase_UvrD-like_C"/>
</dbReference>
<evidence type="ECO:0000256" key="4">
    <source>
        <dbReference type="ARBA" id="ARBA00022840"/>
    </source>
</evidence>
<evidence type="ECO:0000313" key="7">
    <source>
        <dbReference type="EMBL" id="WGZ90103.1"/>
    </source>
</evidence>
<dbReference type="InterPro" id="IPR000212">
    <property type="entry name" value="DNA_helicase_UvrD/REP"/>
</dbReference>